<evidence type="ECO:0000256" key="2">
    <source>
        <dbReference type="ARBA" id="ARBA00022448"/>
    </source>
</evidence>
<accession>A0ABV7YP20</accession>
<feature type="transmembrane region" description="Helical" evidence="7">
    <location>
        <begin position="214"/>
        <end position="235"/>
    </location>
</feature>
<name>A0ABV7YP20_9ACTN</name>
<evidence type="ECO:0000256" key="3">
    <source>
        <dbReference type="ARBA" id="ARBA00022475"/>
    </source>
</evidence>
<keyword evidence="3" id="KW-1003">Cell membrane</keyword>
<keyword evidence="5 7" id="KW-1133">Transmembrane helix</keyword>
<dbReference type="PROSITE" id="PS50928">
    <property type="entry name" value="ABC_TM1"/>
    <property type="match status" value="2"/>
</dbReference>
<dbReference type="InterPro" id="IPR035906">
    <property type="entry name" value="MetI-like_sf"/>
</dbReference>
<evidence type="ECO:0000313" key="9">
    <source>
        <dbReference type="EMBL" id="MFC3765774.1"/>
    </source>
</evidence>
<organism evidence="9 10">
    <name type="scientific">Tenggerimyces flavus</name>
    <dbReference type="NCBI Taxonomy" id="1708749"/>
    <lineage>
        <taxon>Bacteria</taxon>
        <taxon>Bacillati</taxon>
        <taxon>Actinomycetota</taxon>
        <taxon>Actinomycetes</taxon>
        <taxon>Propionibacteriales</taxon>
        <taxon>Nocardioidaceae</taxon>
        <taxon>Tenggerimyces</taxon>
    </lineage>
</organism>
<reference evidence="10" key="1">
    <citation type="journal article" date="2019" name="Int. J. Syst. Evol. Microbiol.">
        <title>The Global Catalogue of Microorganisms (GCM) 10K type strain sequencing project: providing services to taxonomists for standard genome sequencing and annotation.</title>
        <authorList>
            <consortium name="The Broad Institute Genomics Platform"/>
            <consortium name="The Broad Institute Genome Sequencing Center for Infectious Disease"/>
            <person name="Wu L."/>
            <person name="Ma J."/>
        </authorList>
    </citation>
    <scope>NUCLEOTIDE SEQUENCE [LARGE SCALE GENOMIC DNA]</scope>
    <source>
        <strain evidence="10">CGMCC 4.7241</strain>
    </source>
</reference>
<dbReference type="Gene3D" id="1.10.3720.10">
    <property type="entry name" value="MetI-like"/>
    <property type="match status" value="2"/>
</dbReference>
<feature type="transmembrane region" description="Helical" evidence="7">
    <location>
        <begin position="486"/>
        <end position="506"/>
    </location>
</feature>
<keyword evidence="10" id="KW-1185">Reference proteome</keyword>
<dbReference type="InterPro" id="IPR000515">
    <property type="entry name" value="MetI-like"/>
</dbReference>
<dbReference type="RefSeq" id="WP_205121046.1">
    <property type="nucleotide sequence ID" value="NZ_JAFBCM010000001.1"/>
</dbReference>
<evidence type="ECO:0000256" key="5">
    <source>
        <dbReference type="ARBA" id="ARBA00022989"/>
    </source>
</evidence>
<feature type="transmembrane region" description="Helical" evidence="7">
    <location>
        <begin position="353"/>
        <end position="377"/>
    </location>
</feature>
<keyword evidence="2 7" id="KW-0813">Transport</keyword>
<comment type="subcellular location">
    <subcellularLocation>
        <location evidence="1 7">Cell membrane</location>
        <topology evidence="1 7">Multi-pass membrane protein</topology>
    </subcellularLocation>
</comment>
<dbReference type="Pfam" id="PF00528">
    <property type="entry name" value="BPD_transp_1"/>
    <property type="match status" value="2"/>
</dbReference>
<feature type="domain" description="ABC transmembrane type-1" evidence="8">
    <location>
        <begin position="347"/>
        <end position="531"/>
    </location>
</feature>
<evidence type="ECO:0000256" key="6">
    <source>
        <dbReference type="ARBA" id="ARBA00023136"/>
    </source>
</evidence>
<protein>
    <submittedName>
        <fullName evidence="9">PhnE/PtxC family ABC transporter permease</fullName>
    </submittedName>
</protein>
<feature type="transmembrane region" description="Helical" evidence="7">
    <location>
        <begin position="459"/>
        <end position="479"/>
    </location>
</feature>
<sequence length="539" mass="55766">MTTLDLPVPARNATTTTRRVLAWIFPLSFAILGLAALSLVGPSPASLVEGAQAGMALLVRAWPPTLADPMLTASHALQTIWMALAGTALGAILGALLGVLAAAATMPYRPIRSAAMAVIVACRAIPDVVFAVFFVAAIGIGPLPGVLALGLHSIGMLGKLFSEAIDRTDDGVRDAFASTGGGPVQRLVAGVLPQVVPAFTATVLYRLDINFRQSVLLGAVGAGGLGLDLKTAFGFTDYREALGIAVVTVSLVLVVEGVAVLLRSLLVRAPSQRGRLPIRGTTVPWTRPRTVTHVAGWLGLLLVLLAAWQVGAGPAELWQTVVGTLDALGRFWPPNFAPIQPILLAGLVQTCAIALGATALGVLFGLPLGLLAAHGVAPPRVVAVARTVLVTLRSIPDLLLILVFVAAFGLALGAVAATCALAVFTTAFVGKLVADAAEEIPYGTREALASAGANRTQLLTTWLLGHLTPTLTGTILYGLDVNLRAFVVLGIVGAGDLGYALSQHIRALNYDVVTAIVLPVFAIVLVVEVISTLLRRALR</sequence>
<comment type="caution">
    <text evidence="9">The sequence shown here is derived from an EMBL/GenBank/DDBJ whole genome shotgun (WGS) entry which is preliminary data.</text>
</comment>
<evidence type="ECO:0000256" key="7">
    <source>
        <dbReference type="RuleBase" id="RU363032"/>
    </source>
</evidence>
<evidence type="ECO:0000259" key="8">
    <source>
        <dbReference type="PROSITE" id="PS50928"/>
    </source>
</evidence>
<gene>
    <name evidence="9" type="ORF">ACFOUW_33410</name>
</gene>
<feature type="transmembrane region" description="Helical" evidence="7">
    <location>
        <begin position="512"/>
        <end position="534"/>
    </location>
</feature>
<evidence type="ECO:0000256" key="1">
    <source>
        <dbReference type="ARBA" id="ARBA00004651"/>
    </source>
</evidence>
<feature type="transmembrane region" description="Helical" evidence="7">
    <location>
        <begin position="80"/>
        <end position="103"/>
    </location>
</feature>
<dbReference type="EMBL" id="JBHRZH010000043">
    <property type="protein sequence ID" value="MFC3765774.1"/>
    <property type="molecule type" value="Genomic_DNA"/>
</dbReference>
<dbReference type="PANTHER" id="PTHR30043">
    <property type="entry name" value="PHOSPHONATES TRANSPORT SYSTEM PERMEASE PROTEIN"/>
    <property type="match status" value="1"/>
</dbReference>
<evidence type="ECO:0000256" key="4">
    <source>
        <dbReference type="ARBA" id="ARBA00022692"/>
    </source>
</evidence>
<dbReference type="CDD" id="cd06261">
    <property type="entry name" value="TM_PBP2"/>
    <property type="match status" value="1"/>
</dbReference>
<dbReference type="Proteomes" id="UP001595699">
    <property type="component" value="Unassembled WGS sequence"/>
</dbReference>
<keyword evidence="4 7" id="KW-0812">Transmembrane</keyword>
<feature type="transmembrane region" description="Helical" evidence="7">
    <location>
        <begin position="294"/>
        <end position="311"/>
    </location>
</feature>
<feature type="transmembrane region" description="Helical" evidence="7">
    <location>
        <begin position="20"/>
        <end position="40"/>
    </location>
</feature>
<proteinExistence type="inferred from homology"/>
<evidence type="ECO:0000313" key="10">
    <source>
        <dbReference type="Proteomes" id="UP001595699"/>
    </source>
</evidence>
<feature type="domain" description="ABC transmembrane type-1" evidence="8">
    <location>
        <begin position="76"/>
        <end position="259"/>
    </location>
</feature>
<dbReference type="SUPFAM" id="SSF161098">
    <property type="entry name" value="MetI-like"/>
    <property type="match status" value="2"/>
</dbReference>
<comment type="similarity">
    <text evidence="7">Belongs to the binding-protein-dependent transport system permease family.</text>
</comment>
<keyword evidence="6 7" id="KW-0472">Membrane</keyword>
<dbReference type="PANTHER" id="PTHR30043:SF1">
    <property type="entry name" value="ABC TRANSPORT SYSTEM PERMEASE PROTEIN P69"/>
    <property type="match status" value="1"/>
</dbReference>
<feature type="transmembrane region" description="Helical" evidence="7">
    <location>
        <begin position="115"/>
        <end position="140"/>
    </location>
</feature>
<feature type="transmembrane region" description="Helical" evidence="7">
    <location>
        <begin position="398"/>
        <end position="424"/>
    </location>
</feature>
<feature type="transmembrane region" description="Helical" evidence="7">
    <location>
        <begin position="241"/>
        <end position="266"/>
    </location>
</feature>
<feature type="transmembrane region" description="Helical" evidence="7">
    <location>
        <begin position="187"/>
        <end position="207"/>
    </location>
</feature>